<keyword evidence="4" id="KW-1185">Reference proteome</keyword>
<name>A0A7C8HGB3_9FIRM</name>
<proteinExistence type="predicted"/>
<organism evidence="3 4">
    <name type="scientific">Defluviitalea raffinosedens</name>
    <dbReference type="NCBI Taxonomy" id="1450156"/>
    <lineage>
        <taxon>Bacteria</taxon>
        <taxon>Bacillati</taxon>
        <taxon>Bacillota</taxon>
        <taxon>Clostridia</taxon>
        <taxon>Lachnospirales</taxon>
        <taxon>Defluviitaleaceae</taxon>
        <taxon>Defluviitalea</taxon>
    </lineage>
</organism>
<feature type="coiled-coil region" evidence="1">
    <location>
        <begin position="42"/>
        <end position="69"/>
    </location>
</feature>
<evidence type="ECO:0000256" key="2">
    <source>
        <dbReference type="SAM" id="Phobius"/>
    </source>
</evidence>
<evidence type="ECO:0000313" key="3">
    <source>
        <dbReference type="EMBL" id="KAE9637067.1"/>
    </source>
</evidence>
<dbReference type="AlphaFoldDB" id="A0A7C8HGB3"/>
<gene>
    <name evidence="3" type="ORF">GND95_01140</name>
</gene>
<dbReference type="RefSeq" id="WP_158738983.1">
    <property type="nucleotide sequence ID" value="NZ_WSLF01000001.1"/>
</dbReference>
<accession>A0A7C8HGB3</accession>
<comment type="caution">
    <text evidence="3">The sequence shown here is derived from an EMBL/GenBank/DDBJ whole genome shotgun (WGS) entry which is preliminary data.</text>
</comment>
<dbReference type="InterPro" id="IPR046118">
    <property type="entry name" value="DUF6115"/>
</dbReference>
<dbReference type="EMBL" id="WSLF01000001">
    <property type="protein sequence ID" value="KAE9637067.1"/>
    <property type="molecule type" value="Genomic_DNA"/>
</dbReference>
<keyword evidence="2" id="KW-1133">Transmembrane helix</keyword>
<protein>
    <recommendedName>
        <fullName evidence="5">DUF2802 domain-containing protein</fullName>
    </recommendedName>
</protein>
<dbReference type="OrthoDB" id="2086261at2"/>
<evidence type="ECO:0000256" key="1">
    <source>
        <dbReference type="SAM" id="Coils"/>
    </source>
</evidence>
<keyword evidence="2" id="KW-0472">Membrane</keyword>
<keyword evidence="1" id="KW-0175">Coiled coil</keyword>
<evidence type="ECO:0008006" key="5">
    <source>
        <dbReference type="Google" id="ProtNLM"/>
    </source>
</evidence>
<dbReference type="Pfam" id="PF19610">
    <property type="entry name" value="DUF6115"/>
    <property type="match status" value="2"/>
</dbReference>
<reference evidence="3 4" key="1">
    <citation type="submission" date="2019-12" db="EMBL/GenBank/DDBJ databases">
        <title>Defluviitalea raffinosedens, isolated from a biogas fermenter, genome sequencing and characterization.</title>
        <authorList>
            <person name="Rettenmaier R."/>
            <person name="Schneider M."/>
            <person name="Neuhaus K."/>
            <person name="Liebl W."/>
            <person name="Zverlov V."/>
        </authorList>
    </citation>
    <scope>NUCLEOTIDE SEQUENCE [LARGE SCALE GENOMIC DNA]</scope>
    <source>
        <strain evidence="3 4">249c-K6</strain>
    </source>
</reference>
<feature type="transmembrane region" description="Helical" evidence="2">
    <location>
        <begin position="6"/>
        <end position="29"/>
    </location>
</feature>
<sequence>MPQMEIVTVMILFAVSVVAIVLIIGLIFLKDKSESNYNQMMIEQQIKVEKELKERIDEADQMLKELNQFSSYIQSELEKKHKELLFLYQMIEDKEKKFAISKDVVTEQHSLEDFSNEIKENENGSEVHGVLNNEYYNSIIELYKSGKDTSSIAKELNIGKGEVELILGLSKTR</sequence>
<keyword evidence="2" id="KW-0812">Transmembrane</keyword>
<evidence type="ECO:0000313" key="4">
    <source>
        <dbReference type="Proteomes" id="UP000483018"/>
    </source>
</evidence>
<dbReference type="Proteomes" id="UP000483018">
    <property type="component" value="Unassembled WGS sequence"/>
</dbReference>